<feature type="region of interest" description="Disordered" evidence="9">
    <location>
        <begin position="552"/>
        <end position="571"/>
    </location>
</feature>
<dbReference type="CDD" id="cd02440">
    <property type="entry name" value="AdoMet_MTases"/>
    <property type="match status" value="1"/>
</dbReference>
<comment type="caution">
    <text evidence="12">The sequence shown here is derived from an EMBL/GenBank/DDBJ whole genome shotgun (WGS) entry which is preliminary data.</text>
</comment>
<evidence type="ECO:0000259" key="10">
    <source>
        <dbReference type="Pfam" id="PF04187"/>
    </source>
</evidence>
<proteinExistence type="inferred from homology"/>
<dbReference type="Proteomes" id="UP001165060">
    <property type="component" value="Unassembled WGS sequence"/>
</dbReference>
<dbReference type="Gene3D" id="3.40.50.11550">
    <property type="match status" value="1"/>
</dbReference>
<dbReference type="CDD" id="cd14727">
    <property type="entry name" value="ChanN-like"/>
    <property type="match status" value="1"/>
</dbReference>
<evidence type="ECO:0000256" key="9">
    <source>
        <dbReference type="SAM" id="MobiDB-lite"/>
    </source>
</evidence>
<evidence type="ECO:0000259" key="11">
    <source>
        <dbReference type="Pfam" id="PF13847"/>
    </source>
</evidence>
<evidence type="ECO:0000256" key="1">
    <source>
        <dbReference type="ARBA" id="ARBA00022679"/>
    </source>
</evidence>
<evidence type="ECO:0000256" key="8">
    <source>
        <dbReference type="ARBA" id="ARBA00048428"/>
    </source>
</evidence>
<evidence type="ECO:0000256" key="5">
    <source>
        <dbReference type="ARBA" id="ARBA00034545"/>
    </source>
</evidence>
<evidence type="ECO:0000313" key="12">
    <source>
        <dbReference type="EMBL" id="GMI36257.1"/>
    </source>
</evidence>
<feature type="domain" description="Haem-binding uptake Tiki superfamily ChaN" evidence="10">
    <location>
        <begin position="32"/>
        <end position="254"/>
    </location>
</feature>
<evidence type="ECO:0000256" key="4">
    <source>
        <dbReference type="ARBA" id="ARBA00034521"/>
    </source>
</evidence>
<dbReference type="SUPFAM" id="SSF159501">
    <property type="entry name" value="EreA/ChaN-like"/>
    <property type="match status" value="1"/>
</dbReference>
<gene>
    <name evidence="12" type="ORF">TeGR_g6413</name>
</gene>
<name>A0ABQ6MYH3_9STRA</name>
<sequence>MAATTRSWSILKTAGRALSDPASLFQTVDVSEIGKSRLIIFGEIHSVPSIIKVQAEIQRTMVQQLRMSSSAKLHVVMEHFSQDMQNILDEYCKGDINLQELDRAYKEVGTEGHDVTAYKEVLEFARENPSRCVLHGGFIPRTYARTLMREGVDVALEAAKTGDYVAADEDCWSTDDHYRYFESLLTGRDPQDLTRPLSDQFRKMLPAQVLKDASMAHRVNELIADADSSASEDRVLVLCGNGHMGFGHGVPERIFKRHPALQSQTASVYSRPALLESDEQSNTGLLLPDDVSEVLTGVVPSAPESGAAADFCLVFQDKAAMDKAKAEAEAARVKRETRASYNGVGSTAHLEGDIKKAERIMTLLGYKQEEIEFVGSDAYNYQGVGHPHRHANIQEGEVVLDLGSGLGVDSLIASSRVGKTGRVVGVDISEEEVRHASKRAEERGANARFAQADVEDLSPIPNECIDVIISNGAFCLVPDKKQAFREAFRVLKPGGRMVVCTSTIKDDLPAGVKWPVCMQVFAKLADLEPMVREIGFEAVEIDMSDSLMAQEVDVEQEEEEEEERGEEKDRLSTIEERLEKMGEAEDGKGARGRKRVHGGGGEDFKHLGNFDMNELCARVVVIGKKPEKGGGGAIPDDVKEAMARGGCLYV</sequence>
<dbReference type="InterPro" id="IPR025714">
    <property type="entry name" value="Methyltranfer_dom"/>
</dbReference>
<keyword evidence="13" id="KW-1185">Reference proteome</keyword>
<dbReference type="Pfam" id="PF04187">
    <property type="entry name" value="Cofac_haem_bdg"/>
    <property type="match status" value="1"/>
</dbReference>
<feature type="region of interest" description="Disordered" evidence="9">
    <location>
        <begin position="579"/>
        <end position="603"/>
    </location>
</feature>
<dbReference type="Pfam" id="PF13847">
    <property type="entry name" value="Methyltransf_31"/>
    <property type="match status" value="1"/>
</dbReference>
<dbReference type="PANTHER" id="PTHR43675">
    <property type="entry name" value="ARSENITE METHYLTRANSFERASE"/>
    <property type="match status" value="1"/>
</dbReference>
<evidence type="ECO:0000256" key="7">
    <source>
        <dbReference type="ARBA" id="ARBA00047943"/>
    </source>
</evidence>
<comment type="catalytic activity">
    <reaction evidence="7">
        <text>arsenic triglutathione + 2 [thioredoxin]-dithiol + 2 S-adenosyl-L-methionine + H2O = dimethylarsinous acid + 2 [thioredoxin]-disulfide + 3 glutathione + 2 S-adenosyl-L-homocysteine + 2 H(+)</text>
        <dbReference type="Rhea" id="RHEA:69464"/>
        <dbReference type="Rhea" id="RHEA-COMP:10698"/>
        <dbReference type="Rhea" id="RHEA-COMP:10700"/>
        <dbReference type="ChEBI" id="CHEBI:15377"/>
        <dbReference type="ChEBI" id="CHEBI:15378"/>
        <dbReference type="ChEBI" id="CHEBI:23808"/>
        <dbReference type="ChEBI" id="CHEBI:29950"/>
        <dbReference type="ChEBI" id="CHEBI:50058"/>
        <dbReference type="ChEBI" id="CHEBI:57856"/>
        <dbReference type="ChEBI" id="CHEBI:57925"/>
        <dbReference type="ChEBI" id="CHEBI:59789"/>
        <dbReference type="ChEBI" id="CHEBI:183640"/>
        <dbReference type="EC" id="2.1.1.137"/>
    </reaction>
</comment>
<comment type="catalytic activity">
    <reaction evidence="8">
        <text>arsenic triglutathione + 3 [thioredoxin]-dithiol + 3 S-adenosyl-L-methionine = trimethylarsine + 3 [thioredoxin]-disulfide + 3 glutathione + 3 S-adenosyl-L-homocysteine + 3 H(+)</text>
        <dbReference type="Rhea" id="RHEA:69432"/>
        <dbReference type="Rhea" id="RHEA-COMP:10698"/>
        <dbReference type="Rhea" id="RHEA-COMP:10700"/>
        <dbReference type="ChEBI" id="CHEBI:15378"/>
        <dbReference type="ChEBI" id="CHEBI:27130"/>
        <dbReference type="ChEBI" id="CHEBI:29950"/>
        <dbReference type="ChEBI" id="CHEBI:50058"/>
        <dbReference type="ChEBI" id="CHEBI:57856"/>
        <dbReference type="ChEBI" id="CHEBI:57925"/>
        <dbReference type="ChEBI" id="CHEBI:59789"/>
        <dbReference type="ChEBI" id="CHEBI:183640"/>
        <dbReference type="EC" id="2.1.1.137"/>
    </reaction>
</comment>
<dbReference type="EMBL" id="BRYB01003416">
    <property type="protein sequence ID" value="GMI36257.1"/>
    <property type="molecule type" value="Genomic_DNA"/>
</dbReference>
<evidence type="ECO:0000256" key="6">
    <source>
        <dbReference type="ARBA" id="ARBA00047941"/>
    </source>
</evidence>
<evidence type="ECO:0000256" key="2">
    <source>
        <dbReference type="ARBA" id="ARBA00022691"/>
    </source>
</evidence>
<dbReference type="InterPro" id="IPR029063">
    <property type="entry name" value="SAM-dependent_MTases_sf"/>
</dbReference>
<feature type="compositionally biased region" description="Acidic residues" evidence="9">
    <location>
        <begin position="552"/>
        <end position="564"/>
    </location>
</feature>
<keyword evidence="2" id="KW-0949">S-adenosyl-L-methionine</keyword>
<feature type="domain" description="Methyltransferase" evidence="11">
    <location>
        <begin position="394"/>
        <end position="512"/>
    </location>
</feature>
<keyword evidence="1" id="KW-0808">Transferase</keyword>
<dbReference type="PANTHER" id="PTHR43675:SF8">
    <property type="entry name" value="ARSENITE METHYLTRANSFERASE"/>
    <property type="match status" value="1"/>
</dbReference>
<dbReference type="SUPFAM" id="SSF53335">
    <property type="entry name" value="S-adenosyl-L-methionine-dependent methyltransferases"/>
    <property type="match status" value="1"/>
</dbReference>
<dbReference type="InterPro" id="IPR026669">
    <property type="entry name" value="Arsenite_MeTrfase-like"/>
</dbReference>
<dbReference type="EC" id="2.1.1.137" evidence="4"/>
<comment type="catalytic activity">
    <reaction evidence="6">
        <text>arsenic triglutathione + [thioredoxin]-dithiol + S-adenosyl-L-methionine + 2 H2O = methylarsonous acid + [thioredoxin]-disulfide + 3 glutathione + S-adenosyl-L-homocysteine + H(+)</text>
        <dbReference type="Rhea" id="RHEA:69460"/>
        <dbReference type="Rhea" id="RHEA-COMP:10698"/>
        <dbReference type="Rhea" id="RHEA-COMP:10700"/>
        <dbReference type="ChEBI" id="CHEBI:15377"/>
        <dbReference type="ChEBI" id="CHEBI:15378"/>
        <dbReference type="ChEBI" id="CHEBI:17826"/>
        <dbReference type="ChEBI" id="CHEBI:29950"/>
        <dbReference type="ChEBI" id="CHEBI:50058"/>
        <dbReference type="ChEBI" id="CHEBI:57856"/>
        <dbReference type="ChEBI" id="CHEBI:57925"/>
        <dbReference type="ChEBI" id="CHEBI:59789"/>
        <dbReference type="ChEBI" id="CHEBI:183640"/>
        <dbReference type="EC" id="2.1.1.137"/>
    </reaction>
</comment>
<comment type="similarity">
    <text evidence="3">Belongs to the methyltransferase superfamily. Arsenite methyltransferase family.</text>
</comment>
<evidence type="ECO:0000313" key="13">
    <source>
        <dbReference type="Proteomes" id="UP001165060"/>
    </source>
</evidence>
<reference evidence="12 13" key="1">
    <citation type="journal article" date="2023" name="Commun. Biol.">
        <title>Genome analysis of Parmales, the sister group of diatoms, reveals the evolutionary specialization of diatoms from phago-mixotrophs to photoautotrophs.</title>
        <authorList>
            <person name="Ban H."/>
            <person name="Sato S."/>
            <person name="Yoshikawa S."/>
            <person name="Yamada K."/>
            <person name="Nakamura Y."/>
            <person name="Ichinomiya M."/>
            <person name="Sato N."/>
            <person name="Blanc-Mathieu R."/>
            <person name="Endo H."/>
            <person name="Kuwata A."/>
            <person name="Ogata H."/>
        </authorList>
    </citation>
    <scope>NUCLEOTIDE SEQUENCE [LARGE SCALE GENOMIC DNA]</scope>
</reference>
<protein>
    <recommendedName>
        <fullName evidence="5">Arsenite methyltransferase</fullName>
        <ecNumber evidence="4">2.1.1.137</ecNumber>
    </recommendedName>
</protein>
<organism evidence="12 13">
    <name type="scientific">Tetraparma gracilis</name>
    <dbReference type="NCBI Taxonomy" id="2962635"/>
    <lineage>
        <taxon>Eukaryota</taxon>
        <taxon>Sar</taxon>
        <taxon>Stramenopiles</taxon>
        <taxon>Ochrophyta</taxon>
        <taxon>Bolidophyceae</taxon>
        <taxon>Parmales</taxon>
        <taxon>Triparmaceae</taxon>
        <taxon>Tetraparma</taxon>
    </lineage>
</organism>
<dbReference type="InterPro" id="IPR007314">
    <property type="entry name" value="Cofac_haem-bd_dom"/>
</dbReference>
<accession>A0ABQ6MYH3</accession>
<dbReference type="Gene3D" id="3.40.50.150">
    <property type="entry name" value="Vaccinia Virus protein VP39"/>
    <property type="match status" value="1"/>
</dbReference>
<evidence type="ECO:0000256" key="3">
    <source>
        <dbReference type="ARBA" id="ARBA00034487"/>
    </source>
</evidence>
<feature type="compositionally biased region" description="Basic and acidic residues" evidence="9">
    <location>
        <begin position="579"/>
        <end position="589"/>
    </location>
</feature>